<comment type="caution">
    <text evidence="2">The sequence shown here is derived from an EMBL/GenBank/DDBJ whole genome shotgun (WGS) entry which is preliminary data.</text>
</comment>
<keyword evidence="3" id="KW-1185">Reference proteome</keyword>
<organism evidence="2 3">
    <name type="scientific">Elsinoe australis</name>
    <dbReference type="NCBI Taxonomy" id="40998"/>
    <lineage>
        <taxon>Eukaryota</taxon>
        <taxon>Fungi</taxon>
        <taxon>Dikarya</taxon>
        <taxon>Ascomycota</taxon>
        <taxon>Pezizomycotina</taxon>
        <taxon>Dothideomycetes</taxon>
        <taxon>Dothideomycetidae</taxon>
        <taxon>Myriangiales</taxon>
        <taxon>Elsinoaceae</taxon>
        <taxon>Elsinoe</taxon>
    </lineage>
</organism>
<dbReference type="OrthoDB" id="4502478at2759"/>
<proteinExistence type="predicted"/>
<dbReference type="AlphaFoldDB" id="A0A2P8AJ60"/>
<reference evidence="2 3" key="1">
    <citation type="submission" date="2017-05" db="EMBL/GenBank/DDBJ databases">
        <title>Draft genome sequence of Elsinoe australis.</title>
        <authorList>
            <person name="Cheng Q."/>
        </authorList>
    </citation>
    <scope>NUCLEOTIDE SEQUENCE [LARGE SCALE GENOMIC DNA]</scope>
    <source>
        <strain evidence="2 3">NL1</strain>
    </source>
</reference>
<feature type="compositionally biased region" description="Basic and acidic residues" evidence="1">
    <location>
        <begin position="85"/>
        <end position="95"/>
    </location>
</feature>
<name>A0A2P8AJ60_9PEZI</name>
<evidence type="ECO:0000313" key="3">
    <source>
        <dbReference type="Proteomes" id="UP000243723"/>
    </source>
</evidence>
<evidence type="ECO:0000256" key="1">
    <source>
        <dbReference type="SAM" id="MobiDB-lite"/>
    </source>
</evidence>
<dbReference type="EMBL" id="NHZQ01000003">
    <property type="protein sequence ID" value="PSK60479.1"/>
    <property type="molecule type" value="Genomic_DNA"/>
</dbReference>
<gene>
    <name evidence="2" type="ORF">B9Z65_629</name>
</gene>
<protein>
    <submittedName>
        <fullName evidence="2">Uncharacterized protein</fullName>
    </submittedName>
</protein>
<dbReference type="Proteomes" id="UP000243723">
    <property type="component" value="Unassembled WGS sequence"/>
</dbReference>
<feature type="compositionally biased region" description="Polar residues" evidence="1">
    <location>
        <begin position="61"/>
        <end position="81"/>
    </location>
</feature>
<sequence length="95" mass="10250">MPSWITRGSQPPESTGSIPSGSAGSQTPQSMPDTTPPPYSIPQQLPPLQYATYSQASSQSPTDSRSQTQGTANVRQSQSQGYWDPVRDAQRSNPR</sequence>
<feature type="compositionally biased region" description="Polar residues" evidence="1">
    <location>
        <begin position="1"/>
        <end position="33"/>
    </location>
</feature>
<evidence type="ECO:0000313" key="2">
    <source>
        <dbReference type="EMBL" id="PSK60479.1"/>
    </source>
</evidence>
<feature type="region of interest" description="Disordered" evidence="1">
    <location>
        <begin position="1"/>
        <end position="95"/>
    </location>
</feature>
<feature type="compositionally biased region" description="Low complexity" evidence="1">
    <location>
        <begin position="41"/>
        <end position="60"/>
    </location>
</feature>
<accession>A0A2P8AJ60</accession>